<dbReference type="GO" id="GO:0016239">
    <property type="term" value="P:positive regulation of macroautophagy"/>
    <property type="evidence" value="ECO:0007669"/>
    <property type="project" value="InterPro"/>
</dbReference>
<feature type="region of interest" description="Disordered" evidence="13">
    <location>
        <begin position="234"/>
        <end position="255"/>
    </location>
</feature>
<reference evidence="15" key="2">
    <citation type="submission" date="2025-09" db="UniProtKB">
        <authorList>
            <consortium name="Ensembl"/>
        </authorList>
    </citation>
    <scope>IDENTIFICATION</scope>
</reference>
<dbReference type="FunFam" id="1.20.58.900:FF:000015">
    <property type="entry name" value="RUN and FYVE domain containing 4"/>
    <property type="match status" value="1"/>
</dbReference>
<feature type="coiled-coil region" evidence="12">
    <location>
        <begin position="419"/>
        <end position="485"/>
    </location>
</feature>
<organism evidence="15 16">
    <name type="scientific">Spermophilus dauricus</name>
    <name type="common">Daurian ground squirrel</name>
    <dbReference type="NCBI Taxonomy" id="99837"/>
    <lineage>
        <taxon>Eukaryota</taxon>
        <taxon>Metazoa</taxon>
        <taxon>Chordata</taxon>
        <taxon>Craniata</taxon>
        <taxon>Vertebrata</taxon>
        <taxon>Euteleostomi</taxon>
        <taxon>Mammalia</taxon>
        <taxon>Eutheria</taxon>
        <taxon>Euarchontoglires</taxon>
        <taxon>Glires</taxon>
        <taxon>Rodentia</taxon>
        <taxon>Sciuromorpha</taxon>
        <taxon>Sciuridae</taxon>
        <taxon>Xerinae</taxon>
        <taxon>Marmotini</taxon>
        <taxon>Spermophilus</taxon>
    </lineage>
</organism>
<evidence type="ECO:0000256" key="12">
    <source>
        <dbReference type="SAM" id="Coils"/>
    </source>
</evidence>
<dbReference type="GO" id="GO:0008270">
    <property type="term" value="F:zinc ion binding"/>
    <property type="evidence" value="ECO:0007669"/>
    <property type="project" value="UniProtKB-KW"/>
</dbReference>
<name>A0A8C9QJE4_SPEDA</name>
<dbReference type="Proteomes" id="UP000694422">
    <property type="component" value="Unplaced"/>
</dbReference>
<keyword evidence="9" id="KW-0968">Cytoplasmic vesicle</keyword>
<dbReference type="InterPro" id="IPR059036">
    <property type="entry name" value="RUFY4_dom"/>
</dbReference>
<dbReference type="Pfam" id="PF25366">
    <property type="entry name" value="RUFY4"/>
    <property type="match status" value="1"/>
</dbReference>
<keyword evidence="6" id="KW-0072">Autophagy</keyword>
<feature type="region of interest" description="Disordered" evidence="13">
    <location>
        <begin position="381"/>
        <end position="415"/>
    </location>
</feature>
<evidence type="ECO:0000313" key="15">
    <source>
        <dbReference type="Ensembl" id="ENSSDAP00000023177.1"/>
    </source>
</evidence>
<evidence type="ECO:0000256" key="9">
    <source>
        <dbReference type="ARBA" id="ARBA00023329"/>
    </source>
</evidence>
<feature type="region of interest" description="Disordered" evidence="13">
    <location>
        <begin position="276"/>
        <end position="305"/>
    </location>
</feature>
<dbReference type="InterPro" id="IPR004012">
    <property type="entry name" value="Run_dom"/>
</dbReference>
<dbReference type="InterPro" id="IPR037213">
    <property type="entry name" value="Run_dom_sf"/>
</dbReference>
<evidence type="ECO:0000256" key="2">
    <source>
        <dbReference type="ARBA" id="ARBA00004419"/>
    </source>
</evidence>
<dbReference type="GO" id="GO:0051050">
    <property type="term" value="P:positive regulation of transport"/>
    <property type="evidence" value="ECO:0007669"/>
    <property type="project" value="UniProtKB-ARBA"/>
</dbReference>
<dbReference type="PROSITE" id="PS50826">
    <property type="entry name" value="RUN"/>
    <property type="match status" value="1"/>
</dbReference>
<evidence type="ECO:0000256" key="4">
    <source>
        <dbReference type="ARBA" id="ARBA00022771"/>
    </source>
</evidence>
<evidence type="ECO:0000256" key="6">
    <source>
        <dbReference type="ARBA" id="ARBA00023006"/>
    </source>
</evidence>
<proteinExistence type="predicted"/>
<comment type="subcellular location">
    <subcellularLocation>
        <location evidence="2">Cytoplasmic vesicle</location>
        <location evidence="2">Autophagosome</location>
    </subcellularLocation>
    <subcellularLocation>
        <location evidence="1">Lysosome</location>
    </subcellularLocation>
</comment>
<protein>
    <recommendedName>
        <fullName evidence="11">RUN and FYVE domain-containing protein 4</fullName>
    </recommendedName>
</protein>
<dbReference type="GO" id="GO:0071353">
    <property type="term" value="P:cellular response to interleukin-4"/>
    <property type="evidence" value="ECO:0007669"/>
    <property type="project" value="UniProtKB-ARBA"/>
</dbReference>
<evidence type="ECO:0000313" key="16">
    <source>
        <dbReference type="Proteomes" id="UP000694422"/>
    </source>
</evidence>
<dbReference type="GO" id="GO:0032266">
    <property type="term" value="F:phosphatidylinositol-3-phosphate binding"/>
    <property type="evidence" value="ECO:0007669"/>
    <property type="project" value="TreeGrafter"/>
</dbReference>
<evidence type="ECO:0000256" key="5">
    <source>
        <dbReference type="ARBA" id="ARBA00022833"/>
    </source>
</evidence>
<feature type="domain" description="RUN" evidence="14">
    <location>
        <begin position="33"/>
        <end position="166"/>
    </location>
</feature>
<dbReference type="SUPFAM" id="SSF140741">
    <property type="entry name" value="RUN domain-like"/>
    <property type="match status" value="1"/>
</dbReference>
<dbReference type="GO" id="GO:0005776">
    <property type="term" value="C:autophagosome"/>
    <property type="evidence" value="ECO:0007669"/>
    <property type="project" value="UniProtKB-SubCell"/>
</dbReference>
<keyword evidence="16" id="KW-1185">Reference proteome</keyword>
<keyword evidence="5" id="KW-0862">Zinc</keyword>
<evidence type="ECO:0000256" key="3">
    <source>
        <dbReference type="ARBA" id="ARBA00022723"/>
    </source>
</evidence>
<evidence type="ECO:0000256" key="7">
    <source>
        <dbReference type="ARBA" id="ARBA00023054"/>
    </source>
</evidence>
<dbReference type="InterPro" id="IPR042939">
    <property type="entry name" value="RUFY4"/>
</dbReference>
<dbReference type="AlphaFoldDB" id="A0A8C9QJE4"/>
<dbReference type="GO" id="GO:0031410">
    <property type="term" value="C:cytoplasmic vesicle"/>
    <property type="evidence" value="ECO:0007669"/>
    <property type="project" value="UniProtKB-KW"/>
</dbReference>
<dbReference type="Gene3D" id="1.20.58.900">
    <property type="match status" value="1"/>
</dbReference>
<comment type="function">
    <text evidence="10">ARL8 effector that promotes the coupling of endolysosomes to dynein-dynactin for retrograde transport along microtubules. Acts by binding both GTP-bound ARL8 and dynein-dynactin. In nonneuronal cells, promotes concentration of endolysosomes in the juxtanuclear area. In hippocampal neurons, drives retrograde transport of endolysosomes from the axon to the soma. Positive regulator of macroautophagy in dendritic cells. Increases autophagic flux, probably by stimulating both autophagosome formation and facilitating tethering with lysosomes. Binds to phosphatidylinositol 3-phosphate (PtdIns3P) through its FYVE-type zinc finger. Positive regulator of osteosclast bone-resorbing activity, possibly by promoting late endosome-lysosome fusion by acting as an adapter protein between RAB7A on late endosomes and LAMP2 on primary lysosomes.</text>
</comment>
<keyword evidence="8" id="KW-0458">Lysosome</keyword>
<keyword evidence="4" id="KW-0863">Zinc-finger</keyword>
<reference evidence="15" key="1">
    <citation type="submission" date="2025-08" db="UniProtKB">
        <authorList>
            <consortium name="Ensembl"/>
        </authorList>
    </citation>
    <scope>IDENTIFICATION</scope>
</reference>
<evidence type="ECO:0000256" key="11">
    <source>
        <dbReference type="ARBA" id="ARBA00069100"/>
    </source>
</evidence>
<dbReference type="PANTHER" id="PTHR47732:SF1">
    <property type="entry name" value="RUN AND FYVE DOMAIN-CONTAINING PROTEIN 4"/>
    <property type="match status" value="1"/>
</dbReference>
<sequence>MADDGAILKVTRDLKAAVSAILQGYGDGQGPVTDASAELHRFCGCLELLLQFDRKEQKSFLGPPKDYWDFLCTALRRQRGDTEQTRFIYSQEKLKTPLGRGRAFIRFCLAHGQLAESLQLCLLSPELIREWYGPRSPLLCPELREDILDSLYMLNGVAFDLDLQRPDLDGAWPMFSESRCSNSSWTQRRRPRKTKDSPKVVLLFLPSLIILAAFGGPKGVQLEKPLTTQARCLQDAPRGGQPAGLPRSQQHGHVPSCLEKQIKDSRSLGFLQEQEELQPDLEEGAPRPTKKFLEKPRASMMPKKAGAKEAQKEVTGMAAGGTGILPGAEVQRTKGVHGEETEWGPTQRLLVFGPRVKTEGALAGSRLGWEKPNILGEFWVPQDPGTKEGPTTEEPQEQKGVTGMTSGEDQAEEPLQDTVKNLRLGLQKAEEQTQRQEQLLKAQEGELQALQEQLSRCQEERARLQAELEQKHQEAERRDTLHEEELGGQRDLVQAMKMRVLELIHEKDHQWQRLQQLSSVAPAVCVGCGKVFSRLSRRYPCRYREGHRLLPLGQSTFHQPTLRVQGGQASEIPLGKGRLLRQTKGHPAGR</sequence>
<keyword evidence="7 12" id="KW-0175">Coiled coil</keyword>
<evidence type="ECO:0000256" key="8">
    <source>
        <dbReference type="ARBA" id="ARBA00023228"/>
    </source>
</evidence>
<evidence type="ECO:0000256" key="10">
    <source>
        <dbReference type="ARBA" id="ARBA00059075"/>
    </source>
</evidence>
<evidence type="ECO:0000259" key="14">
    <source>
        <dbReference type="PROSITE" id="PS50826"/>
    </source>
</evidence>
<evidence type="ECO:0000256" key="1">
    <source>
        <dbReference type="ARBA" id="ARBA00004371"/>
    </source>
</evidence>
<evidence type="ECO:0000256" key="13">
    <source>
        <dbReference type="SAM" id="MobiDB-lite"/>
    </source>
</evidence>
<accession>A0A8C9QJE4</accession>
<dbReference type="GO" id="GO:0005764">
    <property type="term" value="C:lysosome"/>
    <property type="evidence" value="ECO:0007669"/>
    <property type="project" value="UniProtKB-SubCell"/>
</dbReference>
<keyword evidence="3" id="KW-0479">Metal-binding</keyword>
<dbReference type="GO" id="GO:0000045">
    <property type="term" value="P:autophagosome assembly"/>
    <property type="evidence" value="ECO:0007669"/>
    <property type="project" value="TreeGrafter"/>
</dbReference>
<dbReference type="Ensembl" id="ENSSDAT00000026512.1">
    <property type="protein sequence ID" value="ENSSDAP00000023177.1"/>
    <property type="gene ID" value="ENSSDAG00000021067.1"/>
</dbReference>
<dbReference type="Pfam" id="PF02759">
    <property type="entry name" value="RUN"/>
    <property type="match status" value="1"/>
</dbReference>
<dbReference type="PANTHER" id="PTHR47732">
    <property type="entry name" value="RUN AND FYVE DOMAIN-CONTAINING PROTEIN 4"/>
    <property type="match status" value="1"/>
</dbReference>